<protein>
    <recommendedName>
        <fullName evidence="4">CARDB domain-containing protein</fullName>
    </recommendedName>
</protein>
<evidence type="ECO:0000313" key="2">
    <source>
        <dbReference type="EMBL" id="MDP2523828.1"/>
    </source>
</evidence>
<gene>
    <name evidence="2" type="ORF">Q8W30_14730</name>
</gene>
<evidence type="ECO:0000256" key="1">
    <source>
        <dbReference type="SAM" id="Phobius"/>
    </source>
</evidence>
<comment type="caution">
    <text evidence="2">The sequence shown here is derived from an EMBL/GenBank/DDBJ whole genome shotgun (WGS) entry which is preliminary data.</text>
</comment>
<sequence>MTSQKGVIIATIIAALITAGVTLYVYFDGKDNGFSTTEITNKKTPSGDEEEKNLPVPRLMFPEVFITPVNTKIPSSFFAEITNLGTKAATAFDVSVDFGEATPDKCELVSSSSTITDNSNSSVIKNGR</sequence>
<dbReference type="Proteomes" id="UP001177341">
    <property type="component" value="Unassembled WGS sequence"/>
</dbReference>
<dbReference type="EMBL" id="JAUYVO010000010">
    <property type="protein sequence ID" value="MDP2523828.1"/>
    <property type="molecule type" value="Genomic_DNA"/>
</dbReference>
<keyword evidence="1" id="KW-0472">Membrane</keyword>
<feature type="transmembrane region" description="Helical" evidence="1">
    <location>
        <begin position="7"/>
        <end position="27"/>
    </location>
</feature>
<keyword evidence="1" id="KW-0812">Transmembrane</keyword>
<organism evidence="2 3">
    <name type="scientific">Neptunomonas phycophila</name>
    <dbReference type="NCBI Taxonomy" id="1572645"/>
    <lineage>
        <taxon>Bacteria</taxon>
        <taxon>Pseudomonadati</taxon>
        <taxon>Pseudomonadota</taxon>
        <taxon>Gammaproteobacteria</taxon>
        <taxon>Oceanospirillales</taxon>
        <taxon>Oceanospirillaceae</taxon>
        <taxon>Neptunomonas</taxon>
    </lineage>
</organism>
<accession>A0ABT9EXQ9</accession>
<evidence type="ECO:0008006" key="4">
    <source>
        <dbReference type="Google" id="ProtNLM"/>
    </source>
</evidence>
<evidence type="ECO:0000313" key="3">
    <source>
        <dbReference type="Proteomes" id="UP001177341"/>
    </source>
</evidence>
<name>A0ABT9EXQ9_9GAMM</name>
<proteinExistence type="predicted"/>
<keyword evidence="3" id="KW-1185">Reference proteome</keyword>
<keyword evidence="1" id="KW-1133">Transmembrane helix</keyword>
<dbReference type="RefSeq" id="WP_305451043.1">
    <property type="nucleotide sequence ID" value="NZ_JAUYVO010000010.1"/>
</dbReference>
<reference evidence="2" key="1">
    <citation type="submission" date="2023-07" db="EMBL/GenBank/DDBJ databases">
        <title>Genome content predicts the carbon catabolic preferences of heterotrophic bacteria.</title>
        <authorList>
            <person name="Gralka M."/>
        </authorList>
    </citation>
    <scope>NUCLEOTIDE SEQUENCE</scope>
    <source>
        <strain evidence="2">5G01</strain>
    </source>
</reference>